<dbReference type="FunFam" id="3.30.1490.10:FF:000005">
    <property type="entry name" value="Mitochondrial 40S ribosomal protein S8"/>
    <property type="match status" value="1"/>
</dbReference>
<sequence>MSLVQLANVCSHLQNASLARLGLTSIPHSRMHLSLSVQLQKQGFLSNVVLGGPSPPRKLLPPTMNESPLRFKPTPEDDVMIRAQEARRRYKELSAGSTRNPSEGQKSLISENDAVADRDRMLKEHDQAIMRLDEAEANGVEETAETEASAFPLNQLFPATNLHDKTKDVLQSEAYQESSVVTQANRASRRLWLGLKYWDGEPVIRKMKMLSKPTQRLWLTHDDLSKIIRGKRANYVDGLTRIGECLFISTDKGVMEARECVERRIGGMVLCRVYG</sequence>
<reference evidence="4 5" key="1">
    <citation type="submission" date="2017-06" db="EMBL/GenBank/DDBJ databases">
        <title>Draft genome sequence of a variant of Elsinoe murrayae.</title>
        <authorList>
            <person name="Cheng Q."/>
        </authorList>
    </citation>
    <scope>NUCLEOTIDE SEQUENCE [LARGE SCALE GENOMIC DNA]</scope>
    <source>
        <strain evidence="4 5">CQ-2017a</strain>
    </source>
</reference>
<dbReference type="PANTHER" id="PTHR11758">
    <property type="entry name" value="40S RIBOSOMAL PROTEIN S15A"/>
    <property type="match status" value="1"/>
</dbReference>
<evidence type="ECO:0000256" key="1">
    <source>
        <dbReference type="ARBA" id="ARBA00006471"/>
    </source>
</evidence>
<comment type="caution">
    <text evidence="4">The sequence shown here is derived from an EMBL/GenBank/DDBJ whole genome shotgun (WGS) entry which is preliminary data.</text>
</comment>
<proteinExistence type="inferred from homology"/>
<evidence type="ECO:0000313" key="5">
    <source>
        <dbReference type="Proteomes" id="UP000243797"/>
    </source>
</evidence>
<dbReference type="InterPro" id="IPR035987">
    <property type="entry name" value="Ribosomal_uS8_sf"/>
</dbReference>
<dbReference type="InParanoid" id="A0A2K1QH63"/>
<gene>
    <name evidence="4" type="ORF">CAC42_6755</name>
</gene>
<dbReference type="Pfam" id="PF00410">
    <property type="entry name" value="Ribosomal_S8"/>
    <property type="match status" value="1"/>
</dbReference>
<organism evidence="4 5">
    <name type="scientific">Sphaceloma murrayae</name>
    <dbReference type="NCBI Taxonomy" id="2082308"/>
    <lineage>
        <taxon>Eukaryota</taxon>
        <taxon>Fungi</taxon>
        <taxon>Dikarya</taxon>
        <taxon>Ascomycota</taxon>
        <taxon>Pezizomycotina</taxon>
        <taxon>Dothideomycetes</taxon>
        <taxon>Dothideomycetidae</taxon>
        <taxon>Myriangiales</taxon>
        <taxon>Elsinoaceae</taxon>
        <taxon>Sphaceloma</taxon>
    </lineage>
</organism>
<evidence type="ECO:0000313" key="4">
    <source>
        <dbReference type="EMBL" id="PNS14242.1"/>
    </source>
</evidence>
<dbReference type="Proteomes" id="UP000243797">
    <property type="component" value="Unassembled WGS sequence"/>
</dbReference>
<dbReference type="AlphaFoldDB" id="A0A2K1QH63"/>
<name>A0A2K1QH63_9PEZI</name>
<dbReference type="GO" id="GO:0005840">
    <property type="term" value="C:ribosome"/>
    <property type="evidence" value="ECO:0007669"/>
    <property type="project" value="UniProtKB-KW"/>
</dbReference>
<dbReference type="STRING" id="2082308.A0A2K1QH63"/>
<protein>
    <submittedName>
        <fullName evidence="4">37S ribosomal protein S8, mitochondrial</fullName>
    </submittedName>
</protein>
<comment type="similarity">
    <text evidence="1">Belongs to the universal ribosomal protein uS8 family.</text>
</comment>
<dbReference type="GO" id="GO:1990904">
    <property type="term" value="C:ribonucleoprotein complex"/>
    <property type="evidence" value="ECO:0007669"/>
    <property type="project" value="UniProtKB-KW"/>
</dbReference>
<dbReference type="Gene3D" id="3.30.1490.10">
    <property type="match status" value="1"/>
</dbReference>
<keyword evidence="5" id="KW-1185">Reference proteome</keyword>
<dbReference type="SUPFAM" id="SSF56047">
    <property type="entry name" value="Ribosomal protein S8"/>
    <property type="match status" value="2"/>
</dbReference>
<dbReference type="GO" id="GO:0006412">
    <property type="term" value="P:translation"/>
    <property type="evidence" value="ECO:0007669"/>
    <property type="project" value="InterPro"/>
</dbReference>
<dbReference type="GO" id="GO:0003735">
    <property type="term" value="F:structural constituent of ribosome"/>
    <property type="evidence" value="ECO:0007669"/>
    <property type="project" value="InterPro"/>
</dbReference>
<dbReference type="FunCoup" id="A0A2K1QH63">
    <property type="interactions" value="66"/>
</dbReference>
<evidence type="ECO:0000256" key="3">
    <source>
        <dbReference type="ARBA" id="ARBA00023274"/>
    </source>
</evidence>
<dbReference type="OrthoDB" id="409928at2759"/>
<accession>A0A2K1QH63</accession>
<dbReference type="InterPro" id="IPR000630">
    <property type="entry name" value="Ribosomal_uS8"/>
</dbReference>
<dbReference type="EMBL" id="NKHZ01000088">
    <property type="protein sequence ID" value="PNS14242.1"/>
    <property type="molecule type" value="Genomic_DNA"/>
</dbReference>
<evidence type="ECO:0000256" key="2">
    <source>
        <dbReference type="ARBA" id="ARBA00022980"/>
    </source>
</evidence>
<keyword evidence="2 4" id="KW-0689">Ribosomal protein</keyword>
<keyword evidence="3" id="KW-0687">Ribonucleoprotein</keyword>